<reference evidence="3" key="1">
    <citation type="submission" date="2019-02" db="EMBL/GenBank/DDBJ databases">
        <title>FDA dAtabase for Regulatory Grade micrObial Sequences (FDA-ARGOS): Supporting development and validation of Infectious Disease Dx tests.</title>
        <authorList>
            <person name="Duncan R."/>
            <person name="Fisher C."/>
            <person name="Tallon L."/>
            <person name="Sadzewicz L."/>
            <person name="Sengamalay N."/>
            <person name="Ott S."/>
            <person name="Godinez A."/>
            <person name="Nagaraj S."/>
            <person name="Vavikolanu K."/>
            <person name="Vyas G."/>
            <person name="Nadendla S."/>
            <person name="Aluvathingal J."/>
            <person name="Sichtig H."/>
        </authorList>
    </citation>
    <scope>NUCLEOTIDE SEQUENCE [LARGE SCALE GENOMIC DNA]</scope>
    <source>
        <strain evidence="3">FDAARGOS_360</strain>
    </source>
</reference>
<dbReference type="Proteomes" id="UP000318821">
    <property type="component" value="Unassembled WGS sequence"/>
</dbReference>
<proteinExistence type="predicted"/>
<evidence type="ECO:0000256" key="1">
    <source>
        <dbReference type="SAM" id="MobiDB-lite"/>
    </source>
</evidence>
<protein>
    <submittedName>
        <fullName evidence="2">Uncharacterized protein</fullName>
    </submittedName>
</protein>
<comment type="caution">
    <text evidence="2">The sequence shown here is derived from an EMBL/GenBank/DDBJ whole genome shotgun (WGS) entry which is preliminary data.</text>
</comment>
<sequence length="199" mass="20865">MVTPRVRVVLAVNCRNARVHLHAKAAAAVVDTPTSADNGDALEEADLLPLDSTVLRRCTGLRFPAAKRGDHLAPLIGRVRFTFQLVGGHRDLVHNGEADKLAKPAMPEAPTPAARMEDLVAGLGRQAVSPETATVVTALPPEPPPWSRTVDVDGVDGGAQSGRAGVAPVAQRVCEEEGRGGTGGARETHGPPRRHDGSR</sequence>
<evidence type="ECO:0000313" key="2">
    <source>
        <dbReference type="EMBL" id="TPP41484.1"/>
    </source>
</evidence>
<gene>
    <name evidence="2" type="ORF">CGC20_3470</name>
</gene>
<dbReference type="AlphaFoldDB" id="A0A504X025"/>
<organism evidence="2 3">
    <name type="scientific">Leishmania donovani</name>
    <dbReference type="NCBI Taxonomy" id="5661"/>
    <lineage>
        <taxon>Eukaryota</taxon>
        <taxon>Discoba</taxon>
        <taxon>Euglenozoa</taxon>
        <taxon>Kinetoplastea</taxon>
        <taxon>Metakinetoplastina</taxon>
        <taxon>Trypanosomatida</taxon>
        <taxon>Trypanosomatidae</taxon>
        <taxon>Leishmaniinae</taxon>
        <taxon>Leishmania</taxon>
    </lineage>
</organism>
<evidence type="ECO:0000313" key="3">
    <source>
        <dbReference type="Proteomes" id="UP000318821"/>
    </source>
</evidence>
<feature type="region of interest" description="Disordered" evidence="1">
    <location>
        <begin position="157"/>
        <end position="199"/>
    </location>
</feature>
<dbReference type="EMBL" id="RHLD01000005">
    <property type="protein sequence ID" value="TPP41484.1"/>
    <property type="molecule type" value="Genomic_DNA"/>
</dbReference>
<accession>A0A504X025</accession>
<feature type="compositionally biased region" description="Basic and acidic residues" evidence="1">
    <location>
        <begin position="186"/>
        <end position="199"/>
    </location>
</feature>
<name>A0A504X025_LEIDO</name>